<dbReference type="SUPFAM" id="SSF63712">
    <property type="entry name" value="Nicotinic receptor ligand binding domain-like"/>
    <property type="match status" value="1"/>
</dbReference>
<keyword evidence="4 20" id="KW-0812">Transmembrane</keyword>
<dbReference type="InterPro" id="IPR038050">
    <property type="entry name" value="Neuro_actylchol_rec"/>
</dbReference>
<sequence>MQRYGTGNSYIINRDKTWLLGKLAGSSKQRVSLVYHQYVCINPVCVSVSVCFSKVTMNRLLSVITALLLIVSTEAHQTLQPGQTSRGRNVSQILDNFFIRGYDKRVRPNYGGLPVDVGVTMQIISISTVSEVQMDFTSDFYFRQRWRDERLSFGALPALESMTVGAEVAEKIWVPDTFFANEKSAYFHTATTPNTFLRISHNGDVLRSIRLTVTASCPMDLRYFPMDRQSCTIEIESFGYTMKDISYRWSDGEKSVRISKEVELPQFKVLGHSQRSRAVALSTGNYSRLVCEIRFVRSMGYYLIQIYIPAGLIVVISWVSFWLHRNATPARVALGVTTVLTMTTLMSSTNAALPKISYVKSIDVYLGTCFVMVFASLLEYATVGYLGKRIAMRRTRCQQMAKLAEQRRQLEQLGDPYRPGPYGGAGPPYGGVAGYGGLFSLGPSRMHTPGAITPHYDKSCVSSPTEPTQQPHDISPPIVKSVSTCQVCPTAAPREIREVSTAPTYMSLHERRRGVPADPCCAGAVLGGLIGVGGSGGGIGMGGSGGTTQSCGCPSQPTLPPPTSTTLAATTTTNTTITAQQVAPSTSIPMYPGIFLNELILKLDVASDLRSGQEVRLRMIDSKGSGLGLLHRTTSSLENALSQPPPTAGLSISLGNLSTAPGSVGHGTALLQEPMSDSLETAFFKNPNKLFGVSPSDIDKYSRVVFPVCFVCFNLMYWIIYLHISDVLPQDLVPDDASRR</sequence>
<dbReference type="FunFam" id="2.70.170.10:FF:000021">
    <property type="entry name" value="Gamma-aminobutyric acid receptor isoform 3b"/>
    <property type="match status" value="1"/>
</dbReference>
<dbReference type="GeneID" id="111249056"/>
<keyword evidence="9 20" id="KW-0472">Membrane</keyword>
<feature type="transmembrane region" description="Helical" evidence="20">
    <location>
        <begin position="299"/>
        <end position="323"/>
    </location>
</feature>
<proteinExistence type="inferred from homology"/>
<dbReference type="EnsemblMetazoa" id="XM_022802371">
    <property type="protein sequence ID" value="XP_022658106"/>
    <property type="gene ID" value="LOC111249056"/>
</dbReference>
<reference evidence="23" key="1">
    <citation type="submission" date="2021-01" db="UniProtKB">
        <authorList>
            <consortium name="EnsemblMetazoa"/>
        </authorList>
    </citation>
    <scope>IDENTIFICATION</scope>
</reference>
<dbReference type="GO" id="GO:0045211">
    <property type="term" value="C:postsynaptic membrane"/>
    <property type="evidence" value="ECO:0007669"/>
    <property type="project" value="UniProtKB-SubCell"/>
</dbReference>
<keyword evidence="7" id="KW-0770">Synapse</keyword>
<comment type="subcellular location">
    <subcellularLocation>
        <location evidence="18">Postsynaptic cell membrane</location>
        <topology evidence="18">Multi-pass membrane protein</topology>
    </subcellularLocation>
</comment>
<dbReference type="GO" id="GO:0034707">
    <property type="term" value="C:chloride channel complex"/>
    <property type="evidence" value="ECO:0007669"/>
    <property type="project" value="UniProtKB-KW"/>
</dbReference>
<keyword evidence="16" id="KW-1071">Ligand-gated ion channel</keyword>
<keyword evidence="13" id="KW-0325">Glycoprotein</keyword>
<dbReference type="Pfam" id="PF02931">
    <property type="entry name" value="Neur_chan_LBD"/>
    <property type="match status" value="1"/>
</dbReference>
<evidence type="ECO:0000256" key="3">
    <source>
        <dbReference type="ARBA" id="ARBA00022475"/>
    </source>
</evidence>
<keyword evidence="11" id="KW-0675">Receptor</keyword>
<keyword evidence="12" id="KW-0869">Chloride channel</keyword>
<feature type="transmembrane region" description="Helical" evidence="20">
    <location>
        <begin position="365"/>
        <end position="386"/>
    </location>
</feature>
<accession>A0A7M7JWA0</accession>
<protein>
    <recommendedName>
        <fullName evidence="19">Gamma-aminobutyric acid receptor subunit beta</fullName>
    </recommendedName>
</protein>
<evidence type="ECO:0000256" key="5">
    <source>
        <dbReference type="ARBA" id="ARBA00022729"/>
    </source>
</evidence>
<dbReference type="InterPro" id="IPR006202">
    <property type="entry name" value="Neur_chan_lig-bd"/>
</dbReference>
<evidence type="ECO:0000256" key="9">
    <source>
        <dbReference type="ARBA" id="ARBA00023136"/>
    </source>
</evidence>
<dbReference type="InterPro" id="IPR002289">
    <property type="entry name" value="GABAAb_rcpt"/>
</dbReference>
<dbReference type="RefSeq" id="XP_022658106.1">
    <property type="nucleotide sequence ID" value="XM_022802371.1"/>
</dbReference>
<dbReference type="PROSITE" id="PS00236">
    <property type="entry name" value="NEUROTR_ION_CHANNEL"/>
    <property type="match status" value="1"/>
</dbReference>
<evidence type="ECO:0000256" key="19">
    <source>
        <dbReference type="ARBA" id="ARBA00071250"/>
    </source>
</evidence>
<dbReference type="InterPro" id="IPR006028">
    <property type="entry name" value="GABAA/Glycine_rcpt"/>
</dbReference>
<keyword evidence="14" id="KW-0868">Chloride</keyword>
<dbReference type="InParanoid" id="A0A7M7JWA0"/>
<evidence type="ECO:0000256" key="17">
    <source>
        <dbReference type="ARBA" id="ARBA00023303"/>
    </source>
</evidence>
<keyword evidence="2 20" id="KW-0813">Transport</keyword>
<evidence type="ECO:0000259" key="21">
    <source>
        <dbReference type="Pfam" id="PF02931"/>
    </source>
</evidence>
<evidence type="ECO:0000256" key="20">
    <source>
        <dbReference type="RuleBase" id="RU000687"/>
    </source>
</evidence>
<dbReference type="GO" id="GO:0005254">
    <property type="term" value="F:chloride channel activity"/>
    <property type="evidence" value="ECO:0007669"/>
    <property type="project" value="UniProtKB-KW"/>
</dbReference>
<dbReference type="InterPro" id="IPR018000">
    <property type="entry name" value="Neurotransmitter_ion_chnl_CS"/>
</dbReference>
<evidence type="ECO:0000256" key="2">
    <source>
        <dbReference type="ARBA" id="ARBA00022448"/>
    </source>
</evidence>
<dbReference type="InterPro" id="IPR036734">
    <property type="entry name" value="Neur_chan_lig-bd_sf"/>
</dbReference>
<evidence type="ECO:0000256" key="6">
    <source>
        <dbReference type="ARBA" id="ARBA00022989"/>
    </source>
</evidence>
<keyword evidence="10" id="KW-1015">Disulfide bond</keyword>
<keyword evidence="17 20" id="KW-0407">Ion channel</keyword>
<dbReference type="EnsemblMetazoa" id="XM_022802372">
    <property type="protein sequence ID" value="XP_022658107"/>
    <property type="gene ID" value="LOC111249056"/>
</dbReference>
<dbReference type="InterPro" id="IPR006029">
    <property type="entry name" value="Neurotrans-gated_channel_TM"/>
</dbReference>
<keyword evidence="8 20" id="KW-0406">Ion transport</keyword>
<evidence type="ECO:0000256" key="4">
    <source>
        <dbReference type="ARBA" id="ARBA00022692"/>
    </source>
</evidence>
<keyword evidence="24" id="KW-1185">Reference proteome</keyword>
<comment type="similarity">
    <text evidence="1">Belongs to the ligand-gated ion channel (TC 1.A.9) family. Gamma-aminobutyric acid receptor (TC 1.A.9.5) subfamily.</text>
</comment>
<dbReference type="CDD" id="cd19008">
    <property type="entry name" value="LGIC_ECD_GABAR_RDL-like"/>
    <property type="match status" value="1"/>
</dbReference>
<evidence type="ECO:0000259" key="22">
    <source>
        <dbReference type="Pfam" id="PF02932"/>
    </source>
</evidence>
<dbReference type="PRINTS" id="PR00253">
    <property type="entry name" value="GABAARECEPTR"/>
</dbReference>
<dbReference type="OrthoDB" id="8890589at2759"/>
<evidence type="ECO:0000256" key="18">
    <source>
        <dbReference type="ARBA" id="ARBA00034104"/>
    </source>
</evidence>
<evidence type="ECO:0000256" key="7">
    <source>
        <dbReference type="ARBA" id="ARBA00023018"/>
    </source>
</evidence>
<evidence type="ECO:0000256" key="1">
    <source>
        <dbReference type="ARBA" id="ARBA00010180"/>
    </source>
</evidence>
<keyword evidence="6 20" id="KW-1133">Transmembrane helix</keyword>
<dbReference type="PANTHER" id="PTHR18945">
    <property type="entry name" value="NEUROTRANSMITTER GATED ION CHANNEL"/>
    <property type="match status" value="1"/>
</dbReference>
<feature type="transmembrane region" description="Helical" evidence="20">
    <location>
        <begin position="332"/>
        <end position="353"/>
    </location>
</feature>
<dbReference type="RefSeq" id="XP_022658107.1">
    <property type="nucleotide sequence ID" value="XM_022802372.1"/>
</dbReference>
<evidence type="ECO:0000313" key="24">
    <source>
        <dbReference type="Proteomes" id="UP000594260"/>
    </source>
</evidence>
<dbReference type="SUPFAM" id="SSF90112">
    <property type="entry name" value="Neurotransmitter-gated ion-channel transmembrane pore"/>
    <property type="match status" value="1"/>
</dbReference>
<evidence type="ECO:0000256" key="15">
    <source>
        <dbReference type="ARBA" id="ARBA00023257"/>
    </source>
</evidence>
<dbReference type="InterPro" id="IPR006201">
    <property type="entry name" value="Neur_channel"/>
</dbReference>
<evidence type="ECO:0000256" key="10">
    <source>
        <dbReference type="ARBA" id="ARBA00023157"/>
    </source>
</evidence>
<evidence type="ECO:0000256" key="8">
    <source>
        <dbReference type="ARBA" id="ARBA00023065"/>
    </source>
</evidence>
<dbReference type="GO" id="GO:0004890">
    <property type="term" value="F:GABA-A receptor activity"/>
    <property type="evidence" value="ECO:0007669"/>
    <property type="project" value="InterPro"/>
</dbReference>
<keyword evidence="5" id="KW-0732">Signal</keyword>
<dbReference type="KEGG" id="vde:111249056"/>
<evidence type="ECO:0000313" key="23">
    <source>
        <dbReference type="EnsemblMetazoa" id="XP_022658106"/>
    </source>
</evidence>
<evidence type="ECO:0000256" key="11">
    <source>
        <dbReference type="ARBA" id="ARBA00023170"/>
    </source>
</evidence>
<dbReference type="AlphaFoldDB" id="A0A7M7JWA0"/>
<dbReference type="RefSeq" id="XP_022658105.1">
    <property type="nucleotide sequence ID" value="XM_022802370.1"/>
</dbReference>
<keyword evidence="15" id="KW-0628">Postsynaptic cell membrane</keyword>
<evidence type="ECO:0000256" key="14">
    <source>
        <dbReference type="ARBA" id="ARBA00023214"/>
    </source>
</evidence>
<dbReference type="NCBIfam" id="TIGR00860">
    <property type="entry name" value="LIC"/>
    <property type="match status" value="1"/>
</dbReference>
<name>A0A7M7JWA0_VARDE</name>
<dbReference type="Pfam" id="PF02932">
    <property type="entry name" value="Neur_chan_memb"/>
    <property type="match status" value="1"/>
</dbReference>
<dbReference type="Gene3D" id="1.20.58.390">
    <property type="entry name" value="Neurotransmitter-gated ion-channel transmembrane domain"/>
    <property type="match status" value="2"/>
</dbReference>
<dbReference type="PRINTS" id="PR00252">
    <property type="entry name" value="NRIONCHANNEL"/>
</dbReference>
<dbReference type="Gene3D" id="2.70.170.10">
    <property type="entry name" value="Neurotransmitter-gated ion-channel ligand-binding domain"/>
    <property type="match status" value="1"/>
</dbReference>
<dbReference type="Proteomes" id="UP000594260">
    <property type="component" value="Unplaced"/>
</dbReference>
<dbReference type="PRINTS" id="PR01160">
    <property type="entry name" value="GABAARBETA"/>
</dbReference>
<dbReference type="EnsemblMetazoa" id="XM_022802370">
    <property type="protein sequence ID" value="XP_022658105"/>
    <property type="gene ID" value="LOC111249056"/>
</dbReference>
<organism evidence="23 24">
    <name type="scientific">Varroa destructor</name>
    <name type="common">Honeybee mite</name>
    <dbReference type="NCBI Taxonomy" id="109461"/>
    <lineage>
        <taxon>Eukaryota</taxon>
        <taxon>Metazoa</taxon>
        <taxon>Ecdysozoa</taxon>
        <taxon>Arthropoda</taxon>
        <taxon>Chelicerata</taxon>
        <taxon>Arachnida</taxon>
        <taxon>Acari</taxon>
        <taxon>Parasitiformes</taxon>
        <taxon>Mesostigmata</taxon>
        <taxon>Gamasina</taxon>
        <taxon>Dermanyssoidea</taxon>
        <taxon>Varroidae</taxon>
        <taxon>Varroa</taxon>
    </lineage>
</organism>
<dbReference type="GO" id="GO:0099095">
    <property type="term" value="F:ligand-gated monoatomic anion channel activity"/>
    <property type="evidence" value="ECO:0007669"/>
    <property type="project" value="UniProtKB-ARBA"/>
</dbReference>
<feature type="domain" description="Neurotransmitter-gated ion-channel transmembrane" evidence="22">
    <location>
        <begin position="306"/>
        <end position="407"/>
    </location>
</feature>
<evidence type="ECO:0000256" key="16">
    <source>
        <dbReference type="ARBA" id="ARBA00023286"/>
    </source>
</evidence>
<feature type="transmembrane region" description="Helical" evidence="20">
    <location>
        <begin position="704"/>
        <end position="724"/>
    </location>
</feature>
<dbReference type="InterPro" id="IPR036719">
    <property type="entry name" value="Neuro-gated_channel_TM_sf"/>
</dbReference>
<dbReference type="GO" id="GO:0005230">
    <property type="term" value="F:extracellular ligand-gated monoatomic ion channel activity"/>
    <property type="evidence" value="ECO:0007669"/>
    <property type="project" value="InterPro"/>
</dbReference>
<dbReference type="OMA" id="KWNAGLQ"/>
<dbReference type="CDD" id="cd19049">
    <property type="entry name" value="LGIC_TM_anion"/>
    <property type="match status" value="1"/>
</dbReference>
<feature type="domain" description="Neurotransmitter-gated ion-channel ligand-binding" evidence="21">
    <location>
        <begin position="92"/>
        <end position="292"/>
    </location>
</feature>
<evidence type="ECO:0000256" key="12">
    <source>
        <dbReference type="ARBA" id="ARBA00023173"/>
    </source>
</evidence>
<evidence type="ECO:0000256" key="13">
    <source>
        <dbReference type="ARBA" id="ARBA00023180"/>
    </source>
</evidence>
<dbReference type="FunFam" id="1.20.58.390:FF:000067">
    <property type="entry name" value="Glycine receptor subunit alpha-2"/>
    <property type="match status" value="1"/>
</dbReference>
<keyword evidence="3" id="KW-1003">Cell membrane</keyword>